<dbReference type="SUPFAM" id="SSF51735">
    <property type="entry name" value="NAD(P)-binding Rossmann-fold domains"/>
    <property type="match status" value="1"/>
</dbReference>
<dbReference type="EMBL" id="JAGSXJ010000001">
    <property type="protein sequence ID" value="KAH6697161.1"/>
    <property type="molecule type" value="Genomic_DNA"/>
</dbReference>
<dbReference type="InterPro" id="IPR008030">
    <property type="entry name" value="NmrA-like"/>
</dbReference>
<organism evidence="5 6">
    <name type="scientific">Plectosphaerella plurivora</name>
    <dbReference type="NCBI Taxonomy" id="936078"/>
    <lineage>
        <taxon>Eukaryota</taxon>
        <taxon>Fungi</taxon>
        <taxon>Dikarya</taxon>
        <taxon>Ascomycota</taxon>
        <taxon>Pezizomycotina</taxon>
        <taxon>Sordariomycetes</taxon>
        <taxon>Hypocreomycetidae</taxon>
        <taxon>Glomerellales</taxon>
        <taxon>Plectosphaerellaceae</taxon>
        <taxon>Plectosphaerella</taxon>
    </lineage>
</organism>
<dbReference type="OrthoDB" id="419598at2759"/>
<dbReference type="Pfam" id="PF05368">
    <property type="entry name" value="NmrA"/>
    <property type="match status" value="1"/>
</dbReference>
<evidence type="ECO:0000313" key="5">
    <source>
        <dbReference type="EMBL" id="KAH6697161.1"/>
    </source>
</evidence>
<evidence type="ECO:0000256" key="3">
    <source>
        <dbReference type="ARBA" id="ARBA00023002"/>
    </source>
</evidence>
<keyword evidence="2" id="KW-0521">NADP</keyword>
<sequence>MSSSPPTVFVVTATGAQGSAVCRQLRHLGWSVRATVRSPDSRPARALTDLGVTITPGSYDDEAAFTTAFAGCSILFLALVPDYRNMDNERIWATRILRIARAAGVTQVIYSSSISADAPESRGLTLPPDHLFFKMLFSKNAIEGIVRRAGFPTWTILRPGFFMTNLLDPKVRMYPELFERNTWLTGMTPETKIGFIDPEDIAAFAVAAMQDPERFGGQEINLVGERLTPGQAMEALSGVIGRTLEAKFHTEEEIATMMATNPLVGAQVALRGGEEFADVAEAKSWGVPMGTFQNFLARENAAVQETYN</sequence>
<dbReference type="InterPro" id="IPR051164">
    <property type="entry name" value="NmrA-like_oxidored"/>
</dbReference>
<reference evidence="5" key="1">
    <citation type="journal article" date="2021" name="Nat. Commun.">
        <title>Genetic determinants of endophytism in the Arabidopsis root mycobiome.</title>
        <authorList>
            <person name="Mesny F."/>
            <person name="Miyauchi S."/>
            <person name="Thiergart T."/>
            <person name="Pickel B."/>
            <person name="Atanasova L."/>
            <person name="Karlsson M."/>
            <person name="Huettel B."/>
            <person name="Barry K.W."/>
            <person name="Haridas S."/>
            <person name="Chen C."/>
            <person name="Bauer D."/>
            <person name="Andreopoulos W."/>
            <person name="Pangilinan J."/>
            <person name="LaButti K."/>
            <person name="Riley R."/>
            <person name="Lipzen A."/>
            <person name="Clum A."/>
            <person name="Drula E."/>
            <person name="Henrissat B."/>
            <person name="Kohler A."/>
            <person name="Grigoriev I.V."/>
            <person name="Martin F.M."/>
            <person name="Hacquard S."/>
        </authorList>
    </citation>
    <scope>NUCLEOTIDE SEQUENCE</scope>
    <source>
        <strain evidence="5">MPI-SDFR-AT-0117</strain>
    </source>
</reference>
<dbReference type="PANTHER" id="PTHR42748:SF30">
    <property type="entry name" value="NMRA-LIKE DOMAIN-CONTAINING PROTEIN"/>
    <property type="match status" value="1"/>
</dbReference>
<accession>A0A9P8VP49</accession>
<evidence type="ECO:0000256" key="2">
    <source>
        <dbReference type="ARBA" id="ARBA00022857"/>
    </source>
</evidence>
<comment type="similarity">
    <text evidence="1">Belongs to the NmrA-type oxidoreductase family.</text>
</comment>
<name>A0A9P8VP49_9PEZI</name>
<dbReference type="InterPro" id="IPR036291">
    <property type="entry name" value="NAD(P)-bd_dom_sf"/>
</dbReference>
<keyword evidence="3" id="KW-0560">Oxidoreductase</keyword>
<dbReference type="GO" id="GO:0005634">
    <property type="term" value="C:nucleus"/>
    <property type="evidence" value="ECO:0007669"/>
    <property type="project" value="TreeGrafter"/>
</dbReference>
<proteinExistence type="inferred from homology"/>
<keyword evidence="6" id="KW-1185">Reference proteome</keyword>
<dbReference type="Gene3D" id="3.40.50.720">
    <property type="entry name" value="NAD(P)-binding Rossmann-like Domain"/>
    <property type="match status" value="1"/>
</dbReference>
<evidence type="ECO:0000256" key="1">
    <source>
        <dbReference type="ARBA" id="ARBA00006328"/>
    </source>
</evidence>
<comment type="caution">
    <text evidence="5">The sequence shown here is derived from an EMBL/GenBank/DDBJ whole genome shotgun (WGS) entry which is preliminary data.</text>
</comment>
<feature type="domain" description="NmrA-like" evidence="4">
    <location>
        <begin position="7"/>
        <end position="256"/>
    </location>
</feature>
<dbReference type="PANTHER" id="PTHR42748">
    <property type="entry name" value="NITROGEN METABOLITE REPRESSION PROTEIN NMRA FAMILY MEMBER"/>
    <property type="match status" value="1"/>
</dbReference>
<evidence type="ECO:0000259" key="4">
    <source>
        <dbReference type="Pfam" id="PF05368"/>
    </source>
</evidence>
<dbReference type="AlphaFoldDB" id="A0A9P8VP49"/>
<gene>
    <name evidence="5" type="ORF">F5X68DRAFT_226547</name>
</gene>
<dbReference type="GO" id="GO:0016491">
    <property type="term" value="F:oxidoreductase activity"/>
    <property type="evidence" value="ECO:0007669"/>
    <property type="project" value="UniProtKB-KW"/>
</dbReference>
<evidence type="ECO:0000313" key="6">
    <source>
        <dbReference type="Proteomes" id="UP000770015"/>
    </source>
</evidence>
<dbReference type="Proteomes" id="UP000770015">
    <property type="component" value="Unassembled WGS sequence"/>
</dbReference>
<protein>
    <recommendedName>
        <fullName evidence="4">NmrA-like domain-containing protein</fullName>
    </recommendedName>
</protein>